<proteinExistence type="predicted"/>
<dbReference type="EMBL" id="GECZ01024779">
    <property type="protein sequence ID" value="JAS44990.1"/>
    <property type="molecule type" value="Transcribed_RNA"/>
</dbReference>
<keyword evidence="1" id="KW-0732">Signal</keyword>
<sequence>MNILLEICVILSLHTVIKVNALNTCNHDIIQKIFEINGHPQCILNKISELGNLTFYSVPKADRTPGIKCVSGNVDPPCNKSAYAHTIYHFDNKSIAPVQQDWKQCDEGAGHVLELSIKTQDSSTLDSSNLYSSNKYFHLYHLNVDKCLCYYRCVDAIVEGGSDFAAIAVTIGTQDDPLVLKAVEECKRRLKVVGFPGELEDITTCTEC</sequence>
<dbReference type="AlphaFoldDB" id="A0A1B6F458"/>
<name>A0A1B6F458_9HEMI</name>
<evidence type="ECO:0000313" key="2">
    <source>
        <dbReference type="EMBL" id="JAS44990.1"/>
    </source>
</evidence>
<feature type="non-terminal residue" evidence="2">
    <location>
        <position position="208"/>
    </location>
</feature>
<protein>
    <submittedName>
        <fullName evidence="2">Uncharacterized protein</fullName>
    </submittedName>
</protein>
<gene>
    <name evidence="2" type="ORF">g.13630</name>
</gene>
<accession>A0A1B6F458</accession>
<evidence type="ECO:0000256" key="1">
    <source>
        <dbReference type="SAM" id="SignalP"/>
    </source>
</evidence>
<feature type="signal peptide" evidence="1">
    <location>
        <begin position="1"/>
        <end position="21"/>
    </location>
</feature>
<feature type="chain" id="PRO_5008582578" evidence="1">
    <location>
        <begin position="22"/>
        <end position="208"/>
    </location>
</feature>
<reference evidence="2" key="1">
    <citation type="submission" date="2015-11" db="EMBL/GenBank/DDBJ databases">
        <title>De novo transcriptome assembly of four potential Pierce s Disease insect vectors from Arizona vineyards.</title>
        <authorList>
            <person name="Tassone E.E."/>
        </authorList>
    </citation>
    <scope>NUCLEOTIDE SEQUENCE</scope>
</reference>
<organism evidence="2">
    <name type="scientific">Cuerna arida</name>
    <dbReference type="NCBI Taxonomy" id="1464854"/>
    <lineage>
        <taxon>Eukaryota</taxon>
        <taxon>Metazoa</taxon>
        <taxon>Ecdysozoa</taxon>
        <taxon>Arthropoda</taxon>
        <taxon>Hexapoda</taxon>
        <taxon>Insecta</taxon>
        <taxon>Pterygota</taxon>
        <taxon>Neoptera</taxon>
        <taxon>Paraneoptera</taxon>
        <taxon>Hemiptera</taxon>
        <taxon>Auchenorrhyncha</taxon>
        <taxon>Membracoidea</taxon>
        <taxon>Cicadellidae</taxon>
        <taxon>Cicadellinae</taxon>
        <taxon>Proconiini</taxon>
        <taxon>Cuerna</taxon>
    </lineage>
</organism>